<feature type="chain" id="PRO_5038898969" description="TNFR-Cys domain-containing protein" evidence="10">
    <location>
        <begin position="17"/>
        <end position="363"/>
    </location>
</feature>
<keyword evidence="3" id="KW-0053">Apoptosis</keyword>
<organism evidence="12 13">
    <name type="scientific">Dreissena polymorpha</name>
    <name type="common">Zebra mussel</name>
    <name type="synonym">Mytilus polymorpha</name>
    <dbReference type="NCBI Taxonomy" id="45954"/>
    <lineage>
        <taxon>Eukaryota</taxon>
        <taxon>Metazoa</taxon>
        <taxon>Spiralia</taxon>
        <taxon>Lophotrochozoa</taxon>
        <taxon>Mollusca</taxon>
        <taxon>Bivalvia</taxon>
        <taxon>Autobranchia</taxon>
        <taxon>Heteroconchia</taxon>
        <taxon>Euheterodonta</taxon>
        <taxon>Imparidentia</taxon>
        <taxon>Neoheterodontei</taxon>
        <taxon>Myida</taxon>
        <taxon>Dreissenoidea</taxon>
        <taxon>Dreissenidae</taxon>
        <taxon>Dreissena</taxon>
    </lineage>
</organism>
<feature type="domain" description="TNFR-Cys" evidence="11">
    <location>
        <begin position="315"/>
        <end position="356"/>
    </location>
</feature>
<dbReference type="SUPFAM" id="SSF57586">
    <property type="entry name" value="TNF receptor-like"/>
    <property type="match status" value="2"/>
</dbReference>
<dbReference type="InterPro" id="IPR001368">
    <property type="entry name" value="TNFR/NGFR_Cys_rich_reg"/>
</dbReference>
<evidence type="ECO:0000256" key="5">
    <source>
        <dbReference type="ARBA" id="ARBA00022737"/>
    </source>
</evidence>
<keyword evidence="9" id="KW-0472">Membrane</keyword>
<evidence type="ECO:0000259" key="11">
    <source>
        <dbReference type="PROSITE" id="PS50050"/>
    </source>
</evidence>
<evidence type="ECO:0000256" key="6">
    <source>
        <dbReference type="ARBA" id="ARBA00023157"/>
    </source>
</evidence>
<dbReference type="Proteomes" id="UP000828390">
    <property type="component" value="Unassembled WGS sequence"/>
</dbReference>
<gene>
    <name evidence="12" type="ORF">DPMN_179928</name>
</gene>
<keyword evidence="4 10" id="KW-0732">Signal</keyword>
<keyword evidence="7" id="KW-0325">Glycoprotein</keyword>
<feature type="disulfide bond" evidence="8">
    <location>
        <begin position="335"/>
        <end position="348"/>
    </location>
</feature>
<feature type="disulfide bond" evidence="8">
    <location>
        <begin position="166"/>
        <end position="179"/>
    </location>
</feature>
<protein>
    <recommendedName>
        <fullName evidence="11">TNFR-Cys domain-containing protein</fullName>
    </recommendedName>
</protein>
<feature type="disulfide bond" evidence="8">
    <location>
        <begin position="55"/>
        <end position="70"/>
    </location>
</feature>
<keyword evidence="9" id="KW-0812">Transmembrane</keyword>
<feature type="repeat" description="TNFR-Cys" evidence="8">
    <location>
        <begin position="315"/>
        <end position="356"/>
    </location>
</feature>
<evidence type="ECO:0000256" key="3">
    <source>
        <dbReference type="ARBA" id="ARBA00022703"/>
    </source>
</evidence>
<dbReference type="Gene3D" id="2.10.50.10">
    <property type="entry name" value="Tumor Necrosis Factor Receptor, subunit A, domain 2"/>
    <property type="match status" value="3"/>
</dbReference>
<feature type="signal peptide" evidence="10">
    <location>
        <begin position="1"/>
        <end position="16"/>
    </location>
</feature>
<evidence type="ECO:0000313" key="13">
    <source>
        <dbReference type="Proteomes" id="UP000828390"/>
    </source>
</evidence>
<evidence type="ECO:0000256" key="2">
    <source>
        <dbReference type="ARBA" id="ARBA00022525"/>
    </source>
</evidence>
<feature type="domain" description="TNFR-Cys" evidence="11">
    <location>
        <begin position="54"/>
        <end position="104"/>
    </location>
</feature>
<dbReference type="GO" id="GO:0006915">
    <property type="term" value="P:apoptotic process"/>
    <property type="evidence" value="ECO:0007669"/>
    <property type="project" value="UniProtKB-KW"/>
</dbReference>
<evidence type="ECO:0000256" key="1">
    <source>
        <dbReference type="ARBA" id="ARBA00004613"/>
    </source>
</evidence>
<dbReference type="PANTHER" id="PTHR23097">
    <property type="entry name" value="TUMOR NECROSIS FACTOR RECEPTOR SUPERFAMILY MEMBER"/>
    <property type="match status" value="1"/>
</dbReference>
<feature type="repeat" description="TNFR-Cys" evidence="8">
    <location>
        <begin position="54"/>
        <end position="104"/>
    </location>
</feature>
<reference evidence="12" key="2">
    <citation type="submission" date="2020-11" db="EMBL/GenBank/DDBJ databases">
        <authorList>
            <person name="McCartney M.A."/>
            <person name="Auch B."/>
            <person name="Kono T."/>
            <person name="Mallez S."/>
            <person name="Becker A."/>
            <person name="Gohl D.M."/>
            <person name="Silverstein K.A.T."/>
            <person name="Koren S."/>
            <person name="Bechman K.B."/>
            <person name="Herman A."/>
            <person name="Abrahante J.E."/>
            <person name="Garbe J."/>
        </authorList>
    </citation>
    <scope>NUCLEOTIDE SEQUENCE</scope>
    <source>
        <strain evidence="12">Duluth1</strain>
        <tissue evidence="12">Whole animal</tissue>
    </source>
</reference>
<dbReference type="Pfam" id="PF00020">
    <property type="entry name" value="TNFR_c6"/>
    <property type="match status" value="3"/>
</dbReference>
<evidence type="ECO:0000256" key="4">
    <source>
        <dbReference type="ARBA" id="ARBA00022729"/>
    </source>
</evidence>
<accession>A0A9D4EG01</accession>
<keyword evidence="5" id="KW-0677">Repeat</keyword>
<feature type="disulfide bond" evidence="8">
    <location>
        <begin position="169"/>
        <end position="187"/>
    </location>
</feature>
<dbReference type="InterPro" id="IPR052459">
    <property type="entry name" value="TNFRSF_decoy_receptor"/>
</dbReference>
<feature type="repeat" description="TNFR-Cys" evidence="8">
    <location>
        <begin position="146"/>
        <end position="187"/>
    </location>
</feature>
<evidence type="ECO:0000256" key="8">
    <source>
        <dbReference type="PROSITE-ProRule" id="PRU00206"/>
    </source>
</evidence>
<evidence type="ECO:0000256" key="10">
    <source>
        <dbReference type="SAM" id="SignalP"/>
    </source>
</evidence>
<comment type="caution">
    <text evidence="8">Lacks conserved residue(s) required for the propagation of feature annotation.</text>
</comment>
<name>A0A9D4EG01_DREPO</name>
<dbReference type="PROSITE" id="PS50050">
    <property type="entry name" value="TNFR_NGFR_2"/>
    <property type="match status" value="3"/>
</dbReference>
<evidence type="ECO:0000256" key="7">
    <source>
        <dbReference type="ARBA" id="ARBA00023180"/>
    </source>
</evidence>
<evidence type="ECO:0000256" key="9">
    <source>
        <dbReference type="SAM" id="Phobius"/>
    </source>
</evidence>
<feature type="disulfide bond" evidence="8">
    <location>
        <begin position="338"/>
        <end position="356"/>
    </location>
</feature>
<keyword evidence="9" id="KW-1133">Transmembrane helix</keyword>
<dbReference type="PANTHER" id="PTHR23097:SF181">
    <property type="entry name" value="CASPASE-8-LIKE"/>
    <property type="match status" value="1"/>
</dbReference>
<dbReference type="GO" id="GO:0005576">
    <property type="term" value="C:extracellular region"/>
    <property type="evidence" value="ECO:0007669"/>
    <property type="project" value="UniProtKB-SubCell"/>
</dbReference>
<dbReference type="EMBL" id="JAIWYP010000009">
    <property type="protein sequence ID" value="KAH3778469.1"/>
    <property type="molecule type" value="Genomic_DNA"/>
</dbReference>
<dbReference type="AlphaFoldDB" id="A0A9D4EG01"/>
<dbReference type="PROSITE" id="PS00652">
    <property type="entry name" value="TNFR_NGFR_1"/>
    <property type="match status" value="2"/>
</dbReference>
<reference evidence="12" key="1">
    <citation type="journal article" date="2019" name="bioRxiv">
        <title>The Genome of the Zebra Mussel, Dreissena polymorpha: A Resource for Invasive Species Research.</title>
        <authorList>
            <person name="McCartney M.A."/>
            <person name="Auch B."/>
            <person name="Kono T."/>
            <person name="Mallez S."/>
            <person name="Zhang Y."/>
            <person name="Obille A."/>
            <person name="Becker A."/>
            <person name="Abrahante J.E."/>
            <person name="Garbe J."/>
            <person name="Badalamenti J.P."/>
            <person name="Herman A."/>
            <person name="Mangelson H."/>
            <person name="Liachko I."/>
            <person name="Sullivan S."/>
            <person name="Sone E.D."/>
            <person name="Koren S."/>
            <person name="Silverstein K.A.T."/>
            <person name="Beckman K.B."/>
            <person name="Gohl D.M."/>
        </authorList>
    </citation>
    <scope>NUCLEOTIDE SEQUENCE</scope>
    <source>
        <strain evidence="12">Duluth1</strain>
        <tissue evidence="12">Whole animal</tissue>
    </source>
</reference>
<feature type="domain" description="TNFR-Cys" evidence="11">
    <location>
        <begin position="146"/>
        <end position="187"/>
    </location>
</feature>
<keyword evidence="2" id="KW-0964">Secreted</keyword>
<keyword evidence="13" id="KW-1185">Reference proteome</keyword>
<keyword evidence="6 8" id="KW-1015">Disulfide bond</keyword>
<proteinExistence type="predicted"/>
<sequence>MALPLILIAYLNSAYGVPTDTYRTDKGVICYLCPPGKFFVRDCSLDYDSAVCSPCPNGHYIGFNNQAYKCQPCSTVCPNTNYESFDDQPEIITANCTSISDIVCECKLEFWRESGYRGMCRRAKKCKEGYGVSAQATGYSDTICEACETGQTFSNTTSATDACLPCSKCYDHTYIRNDCRTDRDTECILLTTTEFTTRKDASRELQQGLGLGVGIPVLVACGLILVFCFIRRKRTKRQQNIPAKTVPDGQLSSSNITHIETLHIRPTSNVASIHTFNGQHVWSTSTYLPDLNDSIWSEGYPTSFATGHSDTFCEPCKAGETFSNTTSAYDPCWPCTHCDGHMSVGRACEADRDTECIPLSTTG</sequence>
<dbReference type="SMART" id="SM00208">
    <property type="entry name" value="TNFR"/>
    <property type="match status" value="5"/>
</dbReference>
<comment type="subcellular location">
    <subcellularLocation>
        <location evidence="1">Secreted</location>
    </subcellularLocation>
</comment>
<comment type="caution">
    <text evidence="12">The sequence shown here is derived from an EMBL/GenBank/DDBJ whole genome shotgun (WGS) entry which is preliminary data.</text>
</comment>
<evidence type="ECO:0000313" key="12">
    <source>
        <dbReference type="EMBL" id="KAH3778469.1"/>
    </source>
</evidence>
<feature type="transmembrane region" description="Helical" evidence="9">
    <location>
        <begin position="208"/>
        <end position="230"/>
    </location>
</feature>